<dbReference type="AlphaFoldDB" id="A0A081NH26"/>
<evidence type="ECO:0000313" key="5">
    <source>
        <dbReference type="Proteomes" id="UP000028073"/>
    </source>
</evidence>
<keyword evidence="3" id="KW-0949">S-adenosyl-L-methionine</keyword>
<gene>
    <name evidence="4" type="ORF">GZ78_08685</name>
</gene>
<evidence type="ECO:0000313" key="4">
    <source>
        <dbReference type="EMBL" id="KEQ17749.1"/>
    </source>
</evidence>
<dbReference type="Proteomes" id="UP000028073">
    <property type="component" value="Unassembled WGS sequence"/>
</dbReference>
<organism evidence="4 5">
    <name type="scientific">Endozoicomonas numazuensis</name>
    <dbReference type="NCBI Taxonomy" id="1137799"/>
    <lineage>
        <taxon>Bacteria</taxon>
        <taxon>Pseudomonadati</taxon>
        <taxon>Pseudomonadota</taxon>
        <taxon>Gammaproteobacteria</taxon>
        <taxon>Oceanospirillales</taxon>
        <taxon>Endozoicomonadaceae</taxon>
        <taxon>Endozoicomonas</taxon>
    </lineage>
</organism>
<evidence type="ECO:0000256" key="1">
    <source>
        <dbReference type="ARBA" id="ARBA00022603"/>
    </source>
</evidence>
<accession>A0A081NH26</accession>
<dbReference type="PANTHER" id="PTHR13610">
    <property type="entry name" value="METHYLTRANSFERASE DOMAIN-CONTAINING PROTEIN"/>
    <property type="match status" value="1"/>
</dbReference>
<protein>
    <recommendedName>
        <fullName evidence="6">Methyltransferase domain-containing protein</fullName>
    </recommendedName>
</protein>
<dbReference type="eggNOG" id="COG2890">
    <property type="taxonomic scope" value="Bacteria"/>
</dbReference>
<dbReference type="EMBL" id="JOKH01000002">
    <property type="protein sequence ID" value="KEQ17749.1"/>
    <property type="molecule type" value="Genomic_DNA"/>
</dbReference>
<evidence type="ECO:0000256" key="3">
    <source>
        <dbReference type="ARBA" id="ARBA00022691"/>
    </source>
</evidence>
<dbReference type="STRING" id="1137799.GZ78_08685"/>
<dbReference type="PANTHER" id="PTHR13610:SF11">
    <property type="entry name" value="METHYLTRANSFERASE DOMAIN-CONTAINING PROTEIN"/>
    <property type="match status" value="1"/>
</dbReference>
<dbReference type="Gene3D" id="3.40.50.150">
    <property type="entry name" value="Vaccinia Virus protein VP39"/>
    <property type="match status" value="1"/>
</dbReference>
<dbReference type="InterPro" id="IPR026170">
    <property type="entry name" value="FAM173A/B"/>
</dbReference>
<keyword evidence="2" id="KW-0808">Transferase</keyword>
<dbReference type="InterPro" id="IPR029063">
    <property type="entry name" value="SAM-dependent_MTases_sf"/>
</dbReference>
<comment type="caution">
    <text evidence="4">The sequence shown here is derived from an EMBL/GenBank/DDBJ whole genome shotgun (WGS) entry which is preliminary data.</text>
</comment>
<evidence type="ECO:0008006" key="6">
    <source>
        <dbReference type="Google" id="ProtNLM"/>
    </source>
</evidence>
<dbReference type="CDD" id="cd02440">
    <property type="entry name" value="AdoMet_MTases"/>
    <property type="match status" value="1"/>
</dbReference>
<reference evidence="4 5" key="1">
    <citation type="submission" date="2014-06" db="EMBL/GenBank/DDBJ databases">
        <title>Whole Genome Sequences of Three Symbiotic Endozoicomonas Bacteria.</title>
        <authorList>
            <person name="Neave M.J."/>
            <person name="Apprill A."/>
            <person name="Voolstra C.R."/>
        </authorList>
    </citation>
    <scope>NUCLEOTIDE SEQUENCE [LARGE SCALE GENOMIC DNA]</scope>
    <source>
        <strain evidence="4 5">DSM 25634</strain>
    </source>
</reference>
<sequence length="170" mass="19456">MLVFCAGSLITLSIVYWSLRLGITPTATTGKVKLNIQNCLPAVIDGNIYELGCGFGSLIPVLARHYSGHIIFGIERSTVPYWISRLRCRHLKNVTIIKQDFFNIEWEDTGLIICYLYPGAMERLSGEFQKRLKSDCYIISHTFRLPGWEPELESKAGDLYRSPVYRYRCP</sequence>
<dbReference type="SUPFAM" id="SSF53335">
    <property type="entry name" value="S-adenosyl-L-methionine-dependent methyltransferases"/>
    <property type="match status" value="1"/>
</dbReference>
<name>A0A081NH26_9GAMM</name>
<keyword evidence="5" id="KW-1185">Reference proteome</keyword>
<dbReference type="GO" id="GO:0016279">
    <property type="term" value="F:protein-lysine N-methyltransferase activity"/>
    <property type="evidence" value="ECO:0007669"/>
    <property type="project" value="InterPro"/>
</dbReference>
<evidence type="ECO:0000256" key="2">
    <source>
        <dbReference type="ARBA" id="ARBA00022679"/>
    </source>
</evidence>
<keyword evidence="1" id="KW-0489">Methyltransferase</keyword>
<dbReference type="GO" id="GO:0032259">
    <property type="term" value="P:methylation"/>
    <property type="evidence" value="ECO:0007669"/>
    <property type="project" value="UniProtKB-KW"/>
</dbReference>
<proteinExistence type="predicted"/>